<accession>A0A0U3MEP0</accession>
<dbReference type="AlphaFoldDB" id="A0A0U3MEP0"/>
<dbReference type="EMBL" id="CP013729">
    <property type="protein sequence ID" value="ALV06793.1"/>
    <property type="molecule type" value="Genomic_DNA"/>
</dbReference>
<evidence type="ECO:0000313" key="1">
    <source>
        <dbReference type="EMBL" id="ALV06793.1"/>
    </source>
</evidence>
<evidence type="ECO:0000313" key="2">
    <source>
        <dbReference type="Proteomes" id="UP000060699"/>
    </source>
</evidence>
<dbReference type="Proteomes" id="UP000060699">
    <property type="component" value="Chromosome"/>
</dbReference>
<proteinExistence type="predicted"/>
<name>A0A0U3MEP0_9BURK</name>
<dbReference type="KEGG" id="rdp:RD2015_2322"/>
<protein>
    <submittedName>
        <fullName evidence="1">Uncharacterized protein</fullName>
    </submittedName>
</protein>
<keyword evidence="2" id="KW-1185">Reference proteome</keyword>
<organism evidence="1 2">
    <name type="scientific">Roseateles depolymerans</name>
    <dbReference type="NCBI Taxonomy" id="76731"/>
    <lineage>
        <taxon>Bacteria</taxon>
        <taxon>Pseudomonadati</taxon>
        <taxon>Pseudomonadota</taxon>
        <taxon>Betaproteobacteria</taxon>
        <taxon>Burkholderiales</taxon>
        <taxon>Sphaerotilaceae</taxon>
        <taxon>Roseateles</taxon>
    </lineage>
</organism>
<gene>
    <name evidence="1" type="ORF">RD2015_2322</name>
</gene>
<sequence>MLVRTPKMLLFATSNNRSRSSRARIALGAATSAKAIRRHAASTAVAKTSMPPTARLNATGDSAYV</sequence>
<reference evidence="1 2" key="1">
    <citation type="submission" date="2015-12" db="EMBL/GenBank/DDBJ databases">
        <title>Complete genome of Roseateles depolymerans KCTC 42856.</title>
        <authorList>
            <person name="Kim K.M."/>
        </authorList>
    </citation>
    <scope>NUCLEOTIDE SEQUENCE [LARGE SCALE GENOMIC DNA]</scope>
    <source>
        <strain evidence="1 2">KCTC 42856</strain>
    </source>
</reference>